<evidence type="ECO:0000256" key="1">
    <source>
        <dbReference type="ARBA" id="ARBA00010088"/>
    </source>
</evidence>
<dbReference type="PANTHER" id="PTHR21661">
    <property type="entry name" value="EPOXIDE HYDROLASE 1-RELATED"/>
    <property type="match status" value="1"/>
</dbReference>
<dbReference type="PIRSF" id="PIRSF001112">
    <property type="entry name" value="Epoxide_hydrolase"/>
    <property type="match status" value="1"/>
</dbReference>
<protein>
    <submittedName>
        <fullName evidence="6">Pimeloyl-ACP methyl ester carboxylesterase</fullName>
    </submittedName>
</protein>
<keyword evidence="3" id="KW-0378">Hydrolase</keyword>
<evidence type="ECO:0000256" key="3">
    <source>
        <dbReference type="ARBA" id="ARBA00022801"/>
    </source>
</evidence>
<dbReference type="InterPro" id="IPR029058">
    <property type="entry name" value="AB_hydrolase_fold"/>
</dbReference>
<sequence length="409" mass="45299">MGATRAASLRVGVWTSRGACGSLWHVIVEPYAVAVDDAVLADLRARVRNTRWPSPAPGAPWSQGTDLAYLRAIADYWADGFPWRAQEDELNRHQHFRARLDDVDIHFVHARAARGDGVPLVLTHGWPSTFAELLPLVPRLTDPAAHGIDGPAFDVVIPSLPGYAFSTRPARPITMRDTAGLWHRLMRGLGYRRYGAHGGDFGSGVSTFLGLDQPDALIGLHLSNFELDPYLGPGSPPLTDAERSFVEHEEDFAEREGGYNLVQSTRPQTLGYALNDSPTGLAAWVLEKWRAWSDCRGDLASRFSRDFLLTTVTLFWVSGSITETLRDYHDNASVYDTLTPTDRVRVPTAVGLFDNEFAHNGTVPRSWGERLYNLRRWTVSPTGGHFAAAEEPDLLARDIATFFGDLLTH</sequence>
<organism evidence="6 7">
    <name type="scientific">Actinokineospora iranica</name>
    <dbReference type="NCBI Taxonomy" id="1271860"/>
    <lineage>
        <taxon>Bacteria</taxon>
        <taxon>Bacillati</taxon>
        <taxon>Actinomycetota</taxon>
        <taxon>Actinomycetes</taxon>
        <taxon>Pseudonocardiales</taxon>
        <taxon>Pseudonocardiaceae</taxon>
        <taxon>Actinokineospora</taxon>
    </lineage>
</organism>
<proteinExistence type="inferred from homology"/>
<keyword evidence="2" id="KW-0058">Aromatic hydrocarbons catabolism</keyword>
<evidence type="ECO:0000256" key="2">
    <source>
        <dbReference type="ARBA" id="ARBA00022797"/>
    </source>
</evidence>
<accession>A0A1G6U9E6</accession>
<keyword evidence="7" id="KW-1185">Reference proteome</keyword>
<evidence type="ECO:0000313" key="6">
    <source>
        <dbReference type="EMBL" id="SDD38010.1"/>
    </source>
</evidence>
<dbReference type="Proteomes" id="UP000199501">
    <property type="component" value="Unassembled WGS sequence"/>
</dbReference>
<feature type="active site" description="Proton donor" evidence="4">
    <location>
        <position position="328"/>
    </location>
</feature>
<dbReference type="GO" id="GO:0004301">
    <property type="term" value="F:epoxide hydrolase activity"/>
    <property type="evidence" value="ECO:0007669"/>
    <property type="project" value="TreeGrafter"/>
</dbReference>
<dbReference type="EMBL" id="FMZZ01000010">
    <property type="protein sequence ID" value="SDD38010.1"/>
    <property type="molecule type" value="Genomic_DNA"/>
</dbReference>
<dbReference type="SUPFAM" id="SSF53474">
    <property type="entry name" value="alpha/beta-Hydrolases"/>
    <property type="match status" value="1"/>
</dbReference>
<name>A0A1G6U9E6_9PSEU</name>
<dbReference type="Pfam" id="PF06441">
    <property type="entry name" value="EHN"/>
    <property type="match status" value="1"/>
</dbReference>
<dbReference type="AlphaFoldDB" id="A0A1G6U9E6"/>
<feature type="active site" description="Proton acceptor" evidence="4">
    <location>
        <position position="385"/>
    </location>
</feature>
<dbReference type="InterPro" id="IPR010497">
    <property type="entry name" value="Epoxide_hydro_N"/>
</dbReference>
<dbReference type="Gene3D" id="3.40.50.1820">
    <property type="entry name" value="alpha/beta hydrolase"/>
    <property type="match status" value="1"/>
</dbReference>
<comment type="similarity">
    <text evidence="1">Belongs to the peptidase S33 family.</text>
</comment>
<dbReference type="InterPro" id="IPR000639">
    <property type="entry name" value="Epox_hydrolase-like"/>
</dbReference>
<feature type="domain" description="Epoxide hydrolase N-terminal" evidence="5">
    <location>
        <begin position="28"/>
        <end position="132"/>
    </location>
</feature>
<feature type="active site" description="Nucleophile" evidence="4">
    <location>
        <position position="200"/>
    </location>
</feature>
<evidence type="ECO:0000259" key="5">
    <source>
        <dbReference type="Pfam" id="PF06441"/>
    </source>
</evidence>
<gene>
    <name evidence="6" type="ORF">SAMN05216174_110172</name>
</gene>
<dbReference type="PRINTS" id="PR00412">
    <property type="entry name" value="EPOXHYDRLASE"/>
</dbReference>
<reference evidence="7" key="1">
    <citation type="submission" date="2016-10" db="EMBL/GenBank/DDBJ databases">
        <authorList>
            <person name="Varghese N."/>
            <person name="Submissions S."/>
        </authorList>
    </citation>
    <scope>NUCLEOTIDE SEQUENCE [LARGE SCALE GENOMIC DNA]</scope>
    <source>
        <strain evidence="7">IBRC-M 10403</strain>
    </source>
</reference>
<dbReference type="InterPro" id="IPR016292">
    <property type="entry name" value="Epoxide_hydrolase"/>
</dbReference>
<dbReference type="PANTHER" id="PTHR21661:SF35">
    <property type="entry name" value="EPOXIDE HYDROLASE"/>
    <property type="match status" value="1"/>
</dbReference>
<dbReference type="STRING" id="1271860.SAMN05216174_110172"/>
<evidence type="ECO:0000256" key="4">
    <source>
        <dbReference type="PIRSR" id="PIRSR001112-1"/>
    </source>
</evidence>
<dbReference type="GO" id="GO:0097176">
    <property type="term" value="P:epoxide metabolic process"/>
    <property type="evidence" value="ECO:0007669"/>
    <property type="project" value="TreeGrafter"/>
</dbReference>
<dbReference type="OrthoDB" id="5171248at2"/>
<evidence type="ECO:0000313" key="7">
    <source>
        <dbReference type="Proteomes" id="UP000199501"/>
    </source>
</evidence>